<dbReference type="Proteomes" id="UP000092461">
    <property type="component" value="Unassembled WGS sequence"/>
</dbReference>
<feature type="compositionally biased region" description="Low complexity" evidence="7">
    <location>
        <begin position="343"/>
        <end position="361"/>
    </location>
</feature>
<dbReference type="VEuPathDB" id="VectorBase:LLONM1_005852"/>
<dbReference type="InterPro" id="IPR037496">
    <property type="entry name" value="BEND6-like"/>
</dbReference>
<organism evidence="9 10">
    <name type="scientific">Lutzomyia longipalpis</name>
    <name type="common">Sand fly</name>
    <dbReference type="NCBI Taxonomy" id="7200"/>
    <lineage>
        <taxon>Eukaryota</taxon>
        <taxon>Metazoa</taxon>
        <taxon>Ecdysozoa</taxon>
        <taxon>Arthropoda</taxon>
        <taxon>Hexapoda</taxon>
        <taxon>Insecta</taxon>
        <taxon>Pterygota</taxon>
        <taxon>Neoptera</taxon>
        <taxon>Endopterygota</taxon>
        <taxon>Diptera</taxon>
        <taxon>Nematocera</taxon>
        <taxon>Psychodoidea</taxon>
        <taxon>Psychodidae</taxon>
        <taxon>Lutzomyia</taxon>
        <taxon>Lutzomyia</taxon>
    </lineage>
</organism>
<evidence type="ECO:0000256" key="4">
    <source>
        <dbReference type="ARBA" id="ARBA00023163"/>
    </source>
</evidence>
<sequence>MNSTRDQPIRGEGDRSQTIDVYTQTVIMYDPLAGDEPNSQRLAFLEQQNAEQHAKIVELTSALSELTGMISELEALNEDTAMIQARLEGHSRSSSSSAQSSHEEWQPSHSNSSENVEEIDDIIEDDEDNCALPEVEFVSGRNAEPTVHVSHLIIQDGVLVVEEADGDIPDARPTVEDPEPALQNSEIIEIEPVQVVASTSGTQNNGEGSSNTQPTNSQSQENIVIGPNGTTLSANFVRILDWDCYTLTTRLILVEVFGRETLATHTLSGKPPTIFKDRDAKAPLDPLKIQDIVYFVTTNTDANEANVRAVITAKCADSTRKKHPSGSSTRFNASGHKNEHQNGHQNENQNGHQNENQNGNQDVGHRDRRQNGHPNGRRQRRQNRNQNDGHRNRRQNGHSNGHQNGNQNGQLAKSL</sequence>
<dbReference type="AlphaFoldDB" id="A0A1B0CRC2"/>
<dbReference type="GO" id="GO:0005634">
    <property type="term" value="C:nucleus"/>
    <property type="evidence" value="ECO:0007669"/>
    <property type="project" value="UniProtKB-SubCell"/>
</dbReference>
<dbReference type="EMBL" id="AJWK01024590">
    <property type="status" value="NOT_ANNOTATED_CDS"/>
    <property type="molecule type" value="Genomic_DNA"/>
</dbReference>
<feature type="coiled-coil region" evidence="6">
    <location>
        <begin position="42"/>
        <end position="76"/>
    </location>
</feature>
<keyword evidence="5" id="KW-0539">Nucleus</keyword>
<evidence type="ECO:0000313" key="10">
    <source>
        <dbReference type="Proteomes" id="UP000092461"/>
    </source>
</evidence>
<keyword evidence="2" id="KW-0678">Repressor</keyword>
<evidence type="ECO:0000313" key="9">
    <source>
        <dbReference type="EnsemblMetazoa" id="LLOJ007420-PA"/>
    </source>
</evidence>
<feature type="compositionally biased region" description="Polar residues" evidence="7">
    <location>
        <begin position="199"/>
        <end position="208"/>
    </location>
</feature>
<keyword evidence="3" id="KW-0805">Transcription regulation</keyword>
<dbReference type="EnsemblMetazoa" id="LLOJ007420-RA">
    <property type="protein sequence ID" value="LLOJ007420-PA"/>
    <property type="gene ID" value="LLOJ007420"/>
</dbReference>
<feature type="compositionally biased region" description="Low complexity" evidence="7">
    <location>
        <begin position="397"/>
        <end position="415"/>
    </location>
</feature>
<dbReference type="PANTHER" id="PTHR35346:SF1">
    <property type="entry name" value="BEN DOMAIN-CONTAINING PROTEIN 6"/>
    <property type="match status" value="1"/>
</dbReference>
<dbReference type="InterPro" id="IPR018379">
    <property type="entry name" value="BEN_domain"/>
</dbReference>
<evidence type="ECO:0000256" key="2">
    <source>
        <dbReference type="ARBA" id="ARBA00022491"/>
    </source>
</evidence>
<protein>
    <recommendedName>
        <fullName evidence="8">BEN domain-containing protein</fullName>
    </recommendedName>
</protein>
<dbReference type="VEuPathDB" id="VectorBase:LLOJ007420"/>
<feature type="domain" description="BEN" evidence="8">
    <location>
        <begin position="227"/>
        <end position="322"/>
    </location>
</feature>
<dbReference type="EMBL" id="AJWK01024592">
    <property type="status" value="NOT_ANNOTATED_CDS"/>
    <property type="molecule type" value="Genomic_DNA"/>
</dbReference>
<feature type="region of interest" description="Disordered" evidence="7">
    <location>
        <begin position="87"/>
        <end position="116"/>
    </location>
</feature>
<name>A0A1B0CRC2_LUTLO</name>
<evidence type="ECO:0000256" key="7">
    <source>
        <dbReference type="SAM" id="MobiDB-lite"/>
    </source>
</evidence>
<comment type="subcellular location">
    <subcellularLocation>
        <location evidence="1">Nucleus</location>
    </subcellularLocation>
</comment>
<dbReference type="Pfam" id="PF10523">
    <property type="entry name" value="BEN"/>
    <property type="match status" value="1"/>
</dbReference>
<feature type="region of interest" description="Disordered" evidence="7">
    <location>
        <begin position="316"/>
        <end position="415"/>
    </location>
</feature>
<keyword evidence="10" id="KW-1185">Reference proteome</keyword>
<dbReference type="SMART" id="SM01025">
    <property type="entry name" value="BEN"/>
    <property type="match status" value="1"/>
</dbReference>
<keyword evidence="4" id="KW-0804">Transcription</keyword>
<reference evidence="9" key="1">
    <citation type="submission" date="2020-05" db="UniProtKB">
        <authorList>
            <consortium name="EnsemblMetazoa"/>
        </authorList>
    </citation>
    <scope>IDENTIFICATION</scope>
    <source>
        <strain evidence="9">Jacobina</strain>
    </source>
</reference>
<dbReference type="PROSITE" id="PS51457">
    <property type="entry name" value="BEN"/>
    <property type="match status" value="1"/>
</dbReference>
<proteinExistence type="predicted"/>
<feature type="compositionally biased region" description="Low complexity" evidence="7">
    <location>
        <begin position="209"/>
        <end position="220"/>
    </location>
</feature>
<accession>A0A1B0CRC2</accession>
<dbReference type="GO" id="GO:0045746">
    <property type="term" value="P:negative regulation of Notch signaling pathway"/>
    <property type="evidence" value="ECO:0007669"/>
    <property type="project" value="InterPro"/>
</dbReference>
<feature type="region of interest" description="Disordered" evidence="7">
    <location>
        <begin position="199"/>
        <end position="222"/>
    </location>
</feature>
<dbReference type="Gene3D" id="1.10.10.2590">
    <property type="entry name" value="BEN domain"/>
    <property type="match status" value="1"/>
</dbReference>
<evidence type="ECO:0000256" key="6">
    <source>
        <dbReference type="SAM" id="Coils"/>
    </source>
</evidence>
<evidence type="ECO:0000256" key="3">
    <source>
        <dbReference type="ARBA" id="ARBA00023015"/>
    </source>
</evidence>
<keyword evidence="6" id="KW-0175">Coiled coil</keyword>
<dbReference type="GO" id="GO:0003714">
    <property type="term" value="F:transcription corepressor activity"/>
    <property type="evidence" value="ECO:0007669"/>
    <property type="project" value="InterPro"/>
</dbReference>
<evidence type="ECO:0000259" key="8">
    <source>
        <dbReference type="PROSITE" id="PS51457"/>
    </source>
</evidence>
<dbReference type="GO" id="GO:0045666">
    <property type="term" value="P:positive regulation of neuron differentiation"/>
    <property type="evidence" value="ECO:0007669"/>
    <property type="project" value="InterPro"/>
</dbReference>
<dbReference type="PANTHER" id="PTHR35346">
    <property type="entry name" value="BEN DOMAIN-CONTAINING PROTEIN 6"/>
    <property type="match status" value="1"/>
</dbReference>
<dbReference type="EMBL" id="AJWK01024591">
    <property type="status" value="NOT_ANNOTATED_CDS"/>
    <property type="molecule type" value="Genomic_DNA"/>
</dbReference>
<evidence type="ECO:0000256" key="5">
    <source>
        <dbReference type="ARBA" id="ARBA00023242"/>
    </source>
</evidence>
<dbReference type="GO" id="GO:0003677">
    <property type="term" value="F:DNA binding"/>
    <property type="evidence" value="ECO:0007669"/>
    <property type="project" value="InterPro"/>
</dbReference>
<evidence type="ECO:0000256" key="1">
    <source>
        <dbReference type="ARBA" id="ARBA00004123"/>
    </source>
</evidence>